<dbReference type="Proteomes" id="UP000199473">
    <property type="component" value="Unassembled WGS sequence"/>
</dbReference>
<dbReference type="STRING" id="1123062.SAMN02745775_101403"/>
<feature type="chain" id="PRO_5011464533" description="Lipoprotein" evidence="2">
    <location>
        <begin position="19"/>
        <end position="185"/>
    </location>
</feature>
<keyword evidence="4" id="KW-1185">Reference proteome</keyword>
<evidence type="ECO:0000313" key="4">
    <source>
        <dbReference type="Proteomes" id="UP000199473"/>
    </source>
</evidence>
<organism evidence="3 4">
    <name type="scientific">Falsiroseomonas stagni DSM 19981</name>
    <dbReference type="NCBI Taxonomy" id="1123062"/>
    <lineage>
        <taxon>Bacteria</taxon>
        <taxon>Pseudomonadati</taxon>
        <taxon>Pseudomonadota</taxon>
        <taxon>Alphaproteobacteria</taxon>
        <taxon>Acetobacterales</taxon>
        <taxon>Roseomonadaceae</taxon>
        <taxon>Falsiroseomonas</taxon>
    </lineage>
</organism>
<dbReference type="OrthoDB" id="7275283at2"/>
<feature type="compositionally biased region" description="Low complexity" evidence="1">
    <location>
        <begin position="167"/>
        <end position="185"/>
    </location>
</feature>
<evidence type="ECO:0000313" key="3">
    <source>
        <dbReference type="EMBL" id="SFK19966.1"/>
    </source>
</evidence>
<evidence type="ECO:0000256" key="2">
    <source>
        <dbReference type="SAM" id="SignalP"/>
    </source>
</evidence>
<feature type="region of interest" description="Disordered" evidence="1">
    <location>
        <begin position="138"/>
        <end position="185"/>
    </location>
</feature>
<feature type="signal peptide" evidence="2">
    <location>
        <begin position="1"/>
        <end position="18"/>
    </location>
</feature>
<dbReference type="EMBL" id="FOSQ01000001">
    <property type="protein sequence ID" value="SFK19966.1"/>
    <property type="molecule type" value="Genomic_DNA"/>
</dbReference>
<sequence length="185" mass="19697">MNRILPALGLVALLAACAPPQTQFIASQRSAVELRAMQARVVPADADAAMRAVIATLHDLGYRITRVEPEALTVSATRQTALRMAVIVQQREQGTSTVRANASIVDAFREAQVDSPDFYRRNFFEPLEATLGRTLAALPPTDASPEAPRPVAELNTLRERQAAAGRAATPVTTSAATPTAGTPAR</sequence>
<gene>
    <name evidence="3" type="ORF">SAMN02745775_101403</name>
</gene>
<name>A0A1I3XLQ8_9PROT</name>
<reference evidence="3 4" key="1">
    <citation type="submission" date="2016-10" db="EMBL/GenBank/DDBJ databases">
        <authorList>
            <person name="de Groot N.N."/>
        </authorList>
    </citation>
    <scope>NUCLEOTIDE SEQUENCE [LARGE SCALE GENOMIC DNA]</scope>
    <source>
        <strain evidence="3 4">DSM 19981</strain>
    </source>
</reference>
<dbReference type="RefSeq" id="WP_092954748.1">
    <property type="nucleotide sequence ID" value="NZ_FOSQ01000001.1"/>
</dbReference>
<dbReference type="AlphaFoldDB" id="A0A1I3XLQ8"/>
<accession>A0A1I3XLQ8</accession>
<keyword evidence="2" id="KW-0732">Signal</keyword>
<dbReference type="PROSITE" id="PS51257">
    <property type="entry name" value="PROKAR_LIPOPROTEIN"/>
    <property type="match status" value="1"/>
</dbReference>
<protein>
    <recommendedName>
        <fullName evidence="5">Lipoprotein</fullName>
    </recommendedName>
</protein>
<proteinExistence type="predicted"/>
<evidence type="ECO:0000256" key="1">
    <source>
        <dbReference type="SAM" id="MobiDB-lite"/>
    </source>
</evidence>
<evidence type="ECO:0008006" key="5">
    <source>
        <dbReference type="Google" id="ProtNLM"/>
    </source>
</evidence>